<dbReference type="KEGG" id="gma:AciX8_2021"/>
<organism evidence="1 2">
    <name type="scientific">Granulicella mallensis (strain ATCC BAA-1857 / DSM 23137 / MP5ACTX8)</name>
    <dbReference type="NCBI Taxonomy" id="682795"/>
    <lineage>
        <taxon>Bacteria</taxon>
        <taxon>Pseudomonadati</taxon>
        <taxon>Acidobacteriota</taxon>
        <taxon>Terriglobia</taxon>
        <taxon>Terriglobales</taxon>
        <taxon>Acidobacteriaceae</taxon>
        <taxon>Granulicella</taxon>
    </lineage>
</organism>
<dbReference type="AlphaFoldDB" id="G8NTM7"/>
<dbReference type="EMBL" id="CP003130">
    <property type="protein sequence ID" value="AEU36351.1"/>
    <property type="molecule type" value="Genomic_DNA"/>
</dbReference>
<keyword evidence="2" id="KW-1185">Reference proteome</keyword>
<dbReference type="Proteomes" id="UP000007113">
    <property type="component" value="Chromosome"/>
</dbReference>
<evidence type="ECO:0000313" key="2">
    <source>
        <dbReference type="Proteomes" id="UP000007113"/>
    </source>
</evidence>
<name>G8NTM7_GRAMM</name>
<gene>
    <name evidence="1" type="ordered locus">AciX8_2021</name>
</gene>
<sequence>MAFLGAAKTVQGSPGMHPWLGWAVSPQPKKAIQSLRPAGFTPAFGRDVPAFGHAMCGMAEPMPLTKQCHRKLFARFDLQFGSTLIYGSNFLPDSCSDLPYARR</sequence>
<accession>G8NTM7</accession>
<proteinExistence type="predicted"/>
<protein>
    <submittedName>
        <fullName evidence="1">Uncharacterized protein</fullName>
    </submittedName>
</protein>
<evidence type="ECO:0000313" key="1">
    <source>
        <dbReference type="EMBL" id="AEU36351.1"/>
    </source>
</evidence>
<dbReference type="HOGENOM" id="CLU_2259815_0_0_0"/>
<reference evidence="1 2" key="1">
    <citation type="submission" date="2011-11" db="EMBL/GenBank/DDBJ databases">
        <title>Complete sequence of Granulicella mallensis MP5ACTX8.</title>
        <authorList>
            <consortium name="US DOE Joint Genome Institute"/>
            <person name="Lucas S."/>
            <person name="Copeland A."/>
            <person name="Lapidus A."/>
            <person name="Cheng J.-F."/>
            <person name="Goodwin L."/>
            <person name="Pitluck S."/>
            <person name="Peters L."/>
            <person name="Lu M."/>
            <person name="Detter J.C."/>
            <person name="Han C."/>
            <person name="Tapia R."/>
            <person name="Land M."/>
            <person name="Hauser L."/>
            <person name="Kyrpides N."/>
            <person name="Ivanova N."/>
            <person name="Mikhailova N."/>
            <person name="Pagani I."/>
            <person name="Rawat S."/>
            <person name="Mannisto M."/>
            <person name="Haggblom M."/>
            <person name="Woyke T."/>
        </authorList>
    </citation>
    <scope>NUCLEOTIDE SEQUENCE [LARGE SCALE GENOMIC DNA]</scope>
    <source>
        <strain evidence="2">ATCC BAA-1857 / DSM 23137 / MP5ACTX8</strain>
    </source>
</reference>